<dbReference type="Gene3D" id="3.30.1360.40">
    <property type="match status" value="1"/>
</dbReference>
<keyword evidence="1" id="KW-0547">Nucleotide-binding</keyword>
<evidence type="ECO:0000313" key="5">
    <source>
        <dbReference type="EMBL" id="KZN95238.1"/>
    </source>
</evidence>
<dbReference type="SUPFAM" id="SSF50891">
    <property type="entry name" value="Cyclophilin-like"/>
    <property type="match status" value="1"/>
</dbReference>
<dbReference type="InterPro" id="IPR010016">
    <property type="entry name" value="PxpB"/>
</dbReference>
<gene>
    <name evidence="5" type="ORF">AZI98_14630</name>
</gene>
<keyword evidence="6" id="KW-1185">Reference proteome</keyword>
<dbReference type="OrthoDB" id="9778567at2"/>
<reference evidence="5 6" key="1">
    <citation type="submission" date="2016-04" db="EMBL/GenBank/DDBJ databases">
        <title>Draft genome sequence of Aeribacillus pallidus 8m3 from petroleum reservoir.</title>
        <authorList>
            <person name="Poltaraus A.B."/>
            <person name="Nazina T.N."/>
            <person name="Tourova T.P."/>
            <person name="Malakho S.M."/>
            <person name="Korshunova A.V."/>
            <person name="Sokolova D.S."/>
        </authorList>
    </citation>
    <scope>NUCLEOTIDE SEQUENCE [LARGE SCALE GENOMIC DNA]</scope>
    <source>
        <strain evidence="5 6">8m3</strain>
    </source>
</reference>
<evidence type="ECO:0000256" key="2">
    <source>
        <dbReference type="ARBA" id="ARBA00022801"/>
    </source>
</evidence>
<dbReference type="SUPFAM" id="SSF160467">
    <property type="entry name" value="PH0987 N-terminal domain-like"/>
    <property type="match status" value="1"/>
</dbReference>
<dbReference type="InterPro" id="IPR029000">
    <property type="entry name" value="Cyclophilin-like_dom_sf"/>
</dbReference>
<evidence type="ECO:0000313" key="6">
    <source>
        <dbReference type="Proteomes" id="UP000076476"/>
    </source>
</evidence>
<dbReference type="Pfam" id="PF02682">
    <property type="entry name" value="CT_C_D"/>
    <property type="match status" value="1"/>
</dbReference>
<dbReference type="GO" id="GO:0016787">
    <property type="term" value="F:hydrolase activity"/>
    <property type="evidence" value="ECO:0007669"/>
    <property type="project" value="UniProtKB-KW"/>
</dbReference>
<dbReference type="STRING" id="33936.AZI98_14630"/>
<evidence type="ECO:0000259" key="4">
    <source>
        <dbReference type="SMART" id="SM00796"/>
    </source>
</evidence>
<dbReference type="SMART" id="SM00796">
    <property type="entry name" value="AHS1"/>
    <property type="match status" value="1"/>
</dbReference>
<accession>A0A165WRE7</accession>
<dbReference type="GO" id="GO:0005524">
    <property type="term" value="F:ATP binding"/>
    <property type="evidence" value="ECO:0007669"/>
    <property type="project" value="UniProtKB-KW"/>
</dbReference>
<organism evidence="5 6">
    <name type="scientific">Aeribacillus pallidus</name>
    <dbReference type="NCBI Taxonomy" id="33936"/>
    <lineage>
        <taxon>Bacteria</taxon>
        <taxon>Bacillati</taxon>
        <taxon>Bacillota</taxon>
        <taxon>Bacilli</taxon>
        <taxon>Bacillales</taxon>
        <taxon>Bacillaceae</taxon>
        <taxon>Aeribacillus</taxon>
    </lineage>
</organism>
<protein>
    <submittedName>
        <fullName evidence="5">Allophanate hydrolase</fullName>
    </submittedName>
</protein>
<name>A0A164AF75_9BACI</name>
<dbReference type="PANTHER" id="PTHR34698:SF2">
    <property type="entry name" value="5-OXOPROLINASE SUBUNIT B"/>
    <property type="match status" value="1"/>
</dbReference>
<comment type="caution">
    <text evidence="5">The sequence shown here is derived from an EMBL/GenBank/DDBJ whole genome shotgun (WGS) entry which is preliminary data.</text>
</comment>
<dbReference type="Proteomes" id="UP000076476">
    <property type="component" value="Unassembled WGS sequence"/>
</dbReference>
<dbReference type="GeneID" id="301127784"/>
<keyword evidence="3" id="KW-0067">ATP-binding</keyword>
<dbReference type="RefSeq" id="WP_063389003.1">
    <property type="nucleotide sequence ID" value="NZ_LVHY01000075.1"/>
</dbReference>
<dbReference type="EMBL" id="LWBR01000058">
    <property type="protein sequence ID" value="KZN95238.1"/>
    <property type="molecule type" value="Genomic_DNA"/>
</dbReference>
<accession>A0A164AF75</accession>
<keyword evidence="2 5" id="KW-0378">Hydrolase</keyword>
<evidence type="ECO:0000256" key="3">
    <source>
        <dbReference type="ARBA" id="ARBA00022840"/>
    </source>
</evidence>
<dbReference type="InterPro" id="IPR003833">
    <property type="entry name" value="CT_C_D"/>
</dbReference>
<feature type="domain" description="Carboxyltransferase" evidence="4">
    <location>
        <begin position="3"/>
        <end position="204"/>
    </location>
</feature>
<evidence type="ECO:0000256" key="1">
    <source>
        <dbReference type="ARBA" id="ARBA00022741"/>
    </source>
</evidence>
<dbReference type="PANTHER" id="PTHR34698">
    <property type="entry name" value="5-OXOPROLINASE SUBUNIT B"/>
    <property type="match status" value="1"/>
</dbReference>
<dbReference type="NCBIfam" id="TIGR00370">
    <property type="entry name" value="5-oxoprolinase subunit PxpB"/>
    <property type="match status" value="1"/>
</dbReference>
<dbReference type="AlphaFoldDB" id="A0A164AF75"/>
<sequence length="244" mass="27501">MEFSIQPLGDTGIIIQFGTEISEAIYQQIRQYVYWLEQSCIEGIVEWVPAYTTLAVFYRPNIISYDELSQKLLKIGEKIESMPVPDPIVIEIPTLYGKEAGPDIQFVAETNGLSEEEVVKIHSSSDYLIYMIGFVPGFPYLGGMDKRIAAPRKKTPRSRIPAGSIGIAGEQTGIYPLETPGGWQIIGRTPVKLYDPQKQDPILLKAGDYIRFVPITEREYEKIEQQVLKGSYKVAKYKKEAAET</sequence>
<proteinExistence type="predicted"/>
<dbReference type="Gene3D" id="2.40.100.10">
    <property type="entry name" value="Cyclophilin-like"/>
    <property type="match status" value="1"/>
</dbReference>